<keyword evidence="4" id="KW-1185">Reference proteome</keyword>
<evidence type="ECO:0000256" key="1">
    <source>
        <dbReference type="ARBA" id="ARBA00022801"/>
    </source>
</evidence>
<evidence type="ECO:0000256" key="2">
    <source>
        <dbReference type="SAM" id="SignalP"/>
    </source>
</evidence>
<organism evidence="3 4">
    <name type="scientific">Flavobacterium pisciphilum</name>
    <dbReference type="NCBI Taxonomy" id="2893755"/>
    <lineage>
        <taxon>Bacteria</taxon>
        <taxon>Pseudomonadati</taxon>
        <taxon>Bacteroidota</taxon>
        <taxon>Flavobacteriia</taxon>
        <taxon>Flavobacteriales</taxon>
        <taxon>Flavobacteriaceae</taxon>
        <taxon>Flavobacterium</taxon>
    </lineage>
</organism>
<dbReference type="Pfam" id="PF04371">
    <property type="entry name" value="PAD_porph"/>
    <property type="match status" value="1"/>
</dbReference>
<proteinExistence type="predicted"/>
<feature type="signal peptide" evidence="2">
    <location>
        <begin position="1"/>
        <end position="22"/>
    </location>
</feature>
<dbReference type="Proteomes" id="UP001430919">
    <property type="component" value="Unassembled WGS sequence"/>
</dbReference>
<comment type="caution">
    <text evidence="3">The sequence shown here is derived from an EMBL/GenBank/DDBJ whole genome shotgun (WGS) entry which is preliminary data.</text>
</comment>
<reference evidence="3" key="1">
    <citation type="submission" date="2021-11" db="EMBL/GenBank/DDBJ databases">
        <title>Description of novel Flavobacterium species.</title>
        <authorList>
            <person name="Saticioglu I.B."/>
            <person name="Ay H."/>
            <person name="Altun S."/>
            <person name="Duman M."/>
        </authorList>
    </citation>
    <scope>NUCLEOTIDE SEQUENCE</scope>
    <source>
        <strain evidence="3">F-65</strain>
    </source>
</reference>
<dbReference type="SUPFAM" id="SSF55909">
    <property type="entry name" value="Pentein"/>
    <property type="match status" value="1"/>
</dbReference>
<keyword evidence="2" id="KW-0732">Signal</keyword>
<dbReference type="PANTHER" id="PTHR31377:SF0">
    <property type="entry name" value="AGMATINE DEIMINASE-RELATED"/>
    <property type="match status" value="1"/>
</dbReference>
<feature type="chain" id="PRO_5047134669" evidence="2">
    <location>
        <begin position="23"/>
        <end position="385"/>
    </location>
</feature>
<sequence>MSKFKILILITSITAPIFNSCAADEGTIDSVQTPDSTKVQYKMPDESEPHEGTWLQWPHQYQHGVTYRNDLDATWVAMTNALQSTEKVHIVAYDAVEQTRITNLLKAAGVSLANVDFKIHRTDDVWVRDNGPIYVRDAQGKLVIEDWGFNGWGGKYDSANCDAIPSAIGAATGVTVLNLNSIMVNEGGSVELDGHGVLMATKSSIISQKPKKSVRNKGMSQAQAESNFTKYLGATKFIWLEGGFSEEDVTDMHIDGIVKFASGNKMITMSDSDLSSWGLIDSDIAILNSASNTKNEVYTKVILPLTQRNVTTKTGIALGYKGSYINFYVANGKVLVPNYNDANDAVANKIIEGLYPGRKVIGIDVRNLYANGGMVHCVTQQQPQQ</sequence>
<accession>A0ABS8MZK0</accession>
<dbReference type="Gene3D" id="3.75.10.10">
    <property type="entry name" value="L-arginine/glycine Amidinotransferase, Chain A"/>
    <property type="match status" value="1"/>
</dbReference>
<keyword evidence="1" id="KW-0378">Hydrolase</keyword>
<dbReference type="PANTHER" id="PTHR31377">
    <property type="entry name" value="AGMATINE DEIMINASE-RELATED"/>
    <property type="match status" value="1"/>
</dbReference>
<evidence type="ECO:0000313" key="3">
    <source>
        <dbReference type="EMBL" id="MCC9074194.1"/>
    </source>
</evidence>
<name>A0ABS8MZK0_9FLAO</name>
<protein>
    <submittedName>
        <fullName evidence="3">Agmatine deiminase family protein</fullName>
    </submittedName>
</protein>
<dbReference type="EMBL" id="JAJJMO010000001">
    <property type="protein sequence ID" value="MCC9074194.1"/>
    <property type="molecule type" value="Genomic_DNA"/>
</dbReference>
<dbReference type="RefSeq" id="WP_229991017.1">
    <property type="nucleotide sequence ID" value="NZ_JAJJMO010000001.1"/>
</dbReference>
<dbReference type="InterPro" id="IPR007466">
    <property type="entry name" value="Peptidyl-Arg-deiminase_porph"/>
</dbReference>
<gene>
    <name evidence="3" type="ORF">LNQ49_21625</name>
</gene>
<evidence type="ECO:0000313" key="4">
    <source>
        <dbReference type="Proteomes" id="UP001430919"/>
    </source>
</evidence>